<dbReference type="GO" id="GO:0003677">
    <property type="term" value="F:DNA binding"/>
    <property type="evidence" value="ECO:0007669"/>
    <property type="project" value="UniProtKB-KW"/>
</dbReference>
<evidence type="ECO:0000256" key="3">
    <source>
        <dbReference type="ARBA" id="ARBA00023172"/>
    </source>
</evidence>
<keyword evidence="3" id="KW-0233">DNA recombination</keyword>
<dbReference type="AlphaFoldDB" id="A0A6G0W2W8"/>
<name>A0A6G0W2W8_APHCR</name>
<dbReference type="PROSITE" id="PS01007">
    <property type="entry name" value="TRANSPOSASE_MUTATOR"/>
    <property type="match status" value="1"/>
</dbReference>
<sequence length="383" mass="44854">MRFTVDCAMFHLFWPVGERPQSYSLVPGVHQHQQIIRDNLEFLYFKSKKTEEKVLHNHEVRPSNTEMRELRSSIGHQCVQQIARPYSARSLSEQYLVKLRKYMLFKYVRNVLPLQYDKLTIITDFELGLINAIRLVFPESSHQGCYFHYCQSILRQLRNKELGMYNLVKANPIAARIFRMVLALPYLPPNSNNNRIPSMLDGFNSIIMYIVQHTEVTEYFHDFMYKYVFGYWFISQAAVLDIEVNDCVVMAVPEVVRGPKDPTNIICLVVEKKNNKLYKLGTKHGMIKGWYGGDCLKKCETFLKSEEIIRSCNSSKGRIRNRNTSKIKQFMQDLIEDDAPDRILTFLRRAGHQIDGYITQQIGPYPDEQELLLHSMKLTIHQL</sequence>
<evidence type="ECO:0000313" key="6">
    <source>
        <dbReference type="Proteomes" id="UP000478052"/>
    </source>
</evidence>
<feature type="domain" description="MULE transposase" evidence="4">
    <location>
        <begin position="117"/>
        <end position="151"/>
    </location>
</feature>
<evidence type="ECO:0000313" key="5">
    <source>
        <dbReference type="EMBL" id="KAF0721249.1"/>
    </source>
</evidence>
<dbReference type="GO" id="GO:0004803">
    <property type="term" value="F:transposase activity"/>
    <property type="evidence" value="ECO:0007669"/>
    <property type="project" value="InterPro"/>
</dbReference>
<dbReference type="InterPro" id="IPR018289">
    <property type="entry name" value="MULE_transposase_dom"/>
</dbReference>
<dbReference type="Proteomes" id="UP000478052">
    <property type="component" value="Unassembled WGS sequence"/>
</dbReference>
<gene>
    <name evidence="5" type="ORF">FWK35_00026628</name>
</gene>
<keyword evidence="6" id="KW-1185">Reference proteome</keyword>
<dbReference type="InterPro" id="IPR001207">
    <property type="entry name" value="Transposase_mutator"/>
</dbReference>
<reference evidence="5 6" key="1">
    <citation type="submission" date="2019-08" db="EMBL/GenBank/DDBJ databases">
        <title>Whole genome of Aphis craccivora.</title>
        <authorList>
            <person name="Voronova N.V."/>
            <person name="Shulinski R.S."/>
            <person name="Bandarenka Y.V."/>
            <person name="Zhorov D.G."/>
            <person name="Warner D."/>
        </authorList>
    </citation>
    <scope>NUCLEOTIDE SEQUENCE [LARGE SCALE GENOMIC DNA]</scope>
    <source>
        <strain evidence="5">180601</strain>
        <tissue evidence="5">Whole Body</tissue>
    </source>
</reference>
<accession>A0A6G0W2W8</accession>
<dbReference type="GO" id="GO:0006313">
    <property type="term" value="P:DNA transposition"/>
    <property type="evidence" value="ECO:0007669"/>
    <property type="project" value="InterPro"/>
</dbReference>
<evidence type="ECO:0000256" key="1">
    <source>
        <dbReference type="ARBA" id="ARBA00022578"/>
    </source>
</evidence>
<dbReference type="OrthoDB" id="6577365at2759"/>
<comment type="caution">
    <text evidence="5">The sequence shown here is derived from an EMBL/GenBank/DDBJ whole genome shotgun (WGS) entry which is preliminary data.</text>
</comment>
<keyword evidence="1" id="KW-0815">Transposition</keyword>
<keyword evidence="2" id="KW-0238">DNA-binding</keyword>
<dbReference type="Pfam" id="PF10551">
    <property type="entry name" value="MULE"/>
    <property type="match status" value="1"/>
</dbReference>
<dbReference type="EMBL" id="VUJU01009253">
    <property type="protein sequence ID" value="KAF0721249.1"/>
    <property type="molecule type" value="Genomic_DNA"/>
</dbReference>
<evidence type="ECO:0000259" key="4">
    <source>
        <dbReference type="Pfam" id="PF10551"/>
    </source>
</evidence>
<protein>
    <submittedName>
        <fullName evidence="5">MULE domain-containing protein</fullName>
    </submittedName>
</protein>
<evidence type="ECO:0000256" key="2">
    <source>
        <dbReference type="ARBA" id="ARBA00023125"/>
    </source>
</evidence>
<organism evidence="5 6">
    <name type="scientific">Aphis craccivora</name>
    <name type="common">Cowpea aphid</name>
    <dbReference type="NCBI Taxonomy" id="307492"/>
    <lineage>
        <taxon>Eukaryota</taxon>
        <taxon>Metazoa</taxon>
        <taxon>Ecdysozoa</taxon>
        <taxon>Arthropoda</taxon>
        <taxon>Hexapoda</taxon>
        <taxon>Insecta</taxon>
        <taxon>Pterygota</taxon>
        <taxon>Neoptera</taxon>
        <taxon>Paraneoptera</taxon>
        <taxon>Hemiptera</taxon>
        <taxon>Sternorrhyncha</taxon>
        <taxon>Aphidomorpha</taxon>
        <taxon>Aphidoidea</taxon>
        <taxon>Aphididae</taxon>
        <taxon>Aphidini</taxon>
        <taxon>Aphis</taxon>
        <taxon>Aphis</taxon>
    </lineage>
</organism>
<proteinExistence type="predicted"/>